<evidence type="ECO:0000313" key="2">
    <source>
        <dbReference type="EMBL" id="OQZ90704.1"/>
    </source>
</evidence>
<sequence>MCRASGSTVDITRSGATLRAMRQRPSVPSEPSAGVSFHLCKSEVVHHRTAVGADRRSVL</sequence>
<feature type="region of interest" description="Disordered" evidence="1">
    <location>
        <begin position="1"/>
        <end position="33"/>
    </location>
</feature>
<evidence type="ECO:0000256" key="1">
    <source>
        <dbReference type="SAM" id="MobiDB-lite"/>
    </source>
</evidence>
<gene>
    <name evidence="2" type="ORF">BST10_22170</name>
</gene>
<reference evidence="2 3" key="1">
    <citation type="submission" date="2016-12" db="EMBL/GenBank/DDBJ databases">
        <title>The new phylogeny of genus Mycobacterium.</title>
        <authorList>
            <person name="Tortoli E."/>
            <person name="Trovato A."/>
            <person name="Cirillo D.M."/>
        </authorList>
    </citation>
    <scope>NUCLEOTIDE SEQUENCE [LARGE SCALE GENOMIC DNA]</scope>
    <source>
        <strain evidence="2 3">DSM 45454</strain>
    </source>
</reference>
<proteinExistence type="predicted"/>
<name>A0ABX3R9R3_MYCAL</name>
<evidence type="ECO:0000313" key="3">
    <source>
        <dbReference type="Proteomes" id="UP000192693"/>
    </source>
</evidence>
<accession>A0ABX3R9R3</accession>
<feature type="compositionally biased region" description="Polar residues" evidence="1">
    <location>
        <begin position="1"/>
        <end position="15"/>
    </location>
</feature>
<comment type="caution">
    <text evidence="2">The sequence shown here is derived from an EMBL/GenBank/DDBJ whole genome shotgun (WGS) entry which is preliminary data.</text>
</comment>
<keyword evidence="3" id="KW-1185">Reference proteome</keyword>
<dbReference type="EMBL" id="MVHC01000091">
    <property type="protein sequence ID" value="OQZ90704.1"/>
    <property type="molecule type" value="Genomic_DNA"/>
</dbReference>
<protein>
    <submittedName>
        <fullName evidence="2">Uncharacterized protein</fullName>
    </submittedName>
</protein>
<organism evidence="2 3">
    <name type="scientific">Mycolicibacter algericus DSM 45454</name>
    <dbReference type="NCBI Taxonomy" id="723879"/>
    <lineage>
        <taxon>Bacteria</taxon>
        <taxon>Bacillati</taxon>
        <taxon>Actinomycetota</taxon>
        <taxon>Actinomycetes</taxon>
        <taxon>Mycobacteriales</taxon>
        <taxon>Mycobacteriaceae</taxon>
        <taxon>Mycolicibacter</taxon>
    </lineage>
</organism>
<dbReference type="Proteomes" id="UP000192693">
    <property type="component" value="Unassembled WGS sequence"/>
</dbReference>